<dbReference type="InterPro" id="IPR001525">
    <property type="entry name" value="C5_MeTfrase"/>
</dbReference>
<reference evidence="9 10" key="1">
    <citation type="submission" date="2020-08" db="EMBL/GenBank/DDBJ databases">
        <title>Aphidius gifuensis genome sequencing and assembly.</title>
        <authorList>
            <person name="Du Z."/>
        </authorList>
    </citation>
    <scope>NUCLEOTIDE SEQUENCE [LARGE SCALE GENOMIC DNA]</scope>
    <source>
        <strain evidence="9">YNYX2018</strain>
        <tissue evidence="9">Adults</tissue>
    </source>
</reference>
<dbReference type="GO" id="GO:0008168">
    <property type="term" value="F:methyltransferase activity"/>
    <property type="evidence" value="ECO:0007669"/>
    <property type="project" value="UniProtKB-KW"/>
</dbReference>
<dbReference type="PROSITE" id="PS51679">
    <property type="entry name" value="SAM_MT_C5"/>
    <property type="match status" value="1"/>
</dbReference>
<proteinExistence type="inferred from homology"/>
<keyword evidence="3 7" id="KW-0949">S-adenosyl-L-methionine</keyword>
<keyword evidence="1 7" id="KW-0489">Methyltransferase</keyword>
<comment type="caution">
    <text evidence="9">The sequence shown here is derived from an EMBL/GenBank/DDBJ whole genome shotgun (WGS) entry which is preliminary data.</text>
</comment>
<dbReference type="PRINTS" id="PR00105">
    <property type="entry name" value="C5METTRFRASE"/>
</dbReference>
<keyword evidence="10" id="KW-1185">Reference proteome</keyword>
<evidence type="ECO:0000256" key="3">
    <source>
        <dbReference type="ARBA" id="ARBA00022691"/>
    </source>
</evidence>
<dbReference type="OrthoDB" id="414133at2759"/>
<dbReference type="Gene3D" id="3.90.120.10">
    <property type="entry name" value="DNA Methylase, subunit A, domain 2"/>
    <property type="match status" value="1"/>
</dbReference>
<evidence type="ECO:0000256" key="5">
    <source>
        <dbReference type="ARBA" id="ARBA00039681"/>
    </source>
</evidence>
<dbReference type="Proteomes" id="UP000639338">
    <property type="component" value="Unassembled WGS sequence"/>
</dbReference>
<dbReference type="InterPro" id="IPR050750">
    <property type="entry name" value="C5-MTase"/>
</dbReference>
<dbReference type="Gene3D" id="3.40.50.150">
    <property type="entry name" value="Vaccinia Virus protein VP39"/>
    <property type="match status" value="1"/>
</dbReference>
<accession>A0A834XQ55</accession>
<dbReference type="SUPFAM" id="SSF53335">
    <property type="entry name" value="S-adenosyl-L-methionine-dependent methyltransferases"/>
    <property type="match status" value="1"/>
</dbReference>
<evidence type="ECO:0000256" key="6">
    <source>
        <dbReference type="ARBA" id="ARBA00042810"/>
    </source>
</evidence>
<evidence type="ECO:0000256" key="4">
    <source>
        <dbReference type="ARBA" id="ARBA00039081"/>
    </source>
</evidence>
<dbReference type="PANTHER" id="PTHR46098:SF1">
    <property type="entry name" value="TRNA (CYTOSINE(38)-C(5))-METHYLTRANSFERASE"/>
    <property type="match status" value="1"/>
</dbReference>
<protein>
    <recommendedName>
        <fullName evidence="5">tRNA (cytosine(38)-C(5))-methyltransferase</fullName>
        <ecNumber evidence="4">2.1.1.204</ecNumber>
    </recommendedName>
    <alternativeName>
        <fullName evidence="6">DNA (cytosine-5)-methyltransferase-like protein 2</fullName>
    </alternativeName>
</protein>
<organism evidence="9 10">
    <name type="scientific">Aphidius gifuensis</name>
    <name type="common">Parasitoid wasp</name>
    <dbReference type="NCBI Taxonomy" id="684658"/>
    <lineage>
        <taxon>Eukaryota</taxon>
        <taxon>Metazoa</taxon>
        <taxon>Ecdysozoa</taxon>
        <taxon>Arthropoda</taxon>
        <taxon>Hexapoda</taxon>
        <taxon>Insecta</taxon>
        <taxon>Pterygota</taxon>
        <taxon>Neoptera</taxon>
        <taxon>Endopterygota</taxon>
        <taxon>Hymenoptera</taxon>
        <taxon>Apocrita</taxon>
        <taxon>Ichneumonoidea</taxon>
        <taxon>Braconidae</taxon>
        <taxon>Aphidiinae</taxon>
        <taxon>Aphidius</taxon>
    </lineage>
</organism>
<keyword evidence="2 7" id="KW-0808">Transferase</keyword>
<dbReference type="NCBIfam" id="TIGR00675">
    <property type="entry name" value="dcm"/>
    <property type="match status" value="1"/>
</dbReference>
<evidence type="ECO:0000256" key="8">
    <source>
        <dbReference type="RuleBase" id="RU000416"/>
    </source>
</evidence>
<evidence type="ECO:0000256" key="2">
    <source>
        <dbReference type="ARBA" id="ARBA00022679"/>
    </source>
</evidence>
<evidence type="ECO:0000256" key="7">
    <source>
        <dbReference type="PROSITE-ProRule" id="PRU01016"/>
    </source>
</evidence>
<dbReference type="InterPro" id="IPR029063">
    <property type="entry name" value="SAM-dependent_MTases_sf"/>
</dbReference>
<gene>
    <name evidence="9" type="ORF">HCN44_008038</name>
</gene>
<dbReference type="PANTHER" id="PTHR46098">
    <property type="entry name" value="TRNA (CYTOSINE(38)-C(5))-METHYLTRANSFERASE"/>
    <property type="match status" value="1"/>
</dbReference>
<dbReference type="EC" id="2.1.1.204" evidence="4"/>
<evidence type="ECO:0000313" key="9">
    <source>
        <dbReference type="EMBL" id="KAF7989364.1"/>
    </source>
</evidence>
<sequence>MKMRILELYSGIGGMHYALKESGVPGEIIAAIEINTIANSVYKHNHPSTNVLNKNIEALNLDDIKELNIDTILMSPPCQPFTRVGLQKDKADARTNSLFQVLEIIKNLSNLNYIILENVVGFEKSETRDFVIKAINDSFNYKELILSPCQFGVPNSRRRYYLLAKRKGLKFIFNDSSLVDNIPQQIQEILPRKFTNDMTLKDFISLDDLSDENMYLIPENTLEKRFNVLDIRSPDSKGSCCFTKAYPTYAEGTGSVYSPLSSDTVKKITKDLKIHNDKSNDNMELIKTLKLRYFSPKQVSQLMCFPDDFTFPNDITKKQKYRLLGNSINVHVVSQLIYLLNQQ</sequence>
<name>A0A834XQ55_APHGI</name>
<dbReference type="PROSITE" id="PS00095">
    <property type="entry name" value="C5_MTASE_2"/>
    <property type="match status" value="1"/>
</dbReference>
<dbReference type="AlphaFoldDB" id="A0A834XQ55"/>
<evidence type="ECO:0000256" key="1">
    <source>
        <dbReference type="ARBA" id="ARBA00022603"/>
    </source>
</evidence>
<dbReference type="Pfam" id="PF00145">
    <property type="entry name" value="DNA_methylase"/>
    <property type="match status" value="1"/>
</dbReference>
<dbReference type="InterPro" id="IPR031303">
    <property type="entry name" value="C5_meth_CS"/>
</dbReference>
<comment type="similarity">
    <text evidence="7 8">Belongs to the class I-like SAM-binding methyltransferase superfamily. C5-methyltransferase family.</text>
</comment>
<feature type="active site" evidence="7">
    <location>
        <position position="78"/>
    </location>
</feature>
<dbReference type="GO" id="GO:0005634">
    <property type="term" value="C:nucleus"/>
    <property type="evidence" value="ECO:0007669"/>
    <property type="project" value="TreeGrafter"/>
</dbReference>
<dbReference type="GO" id="GO:0032259">
    <property type="term" value="P:methylation"/>
    <property type="evidence" value="ECO:0007669"/>
    <property type="project" value="UniProtKB-KW"/>
</dbReference>
<dbReference type="EMBL" id="JACMRX010000005">
    <property type="protein sequence ID" value="KAF7989364.1"/>
    <property type="molecule type" value="Genomic_DNA"/>
</dbReference>
<evidence type="ECO:0000313" key="10">
    <source>
        <dbReference type="Proteomes" id="UP000639338"/>
    </source>
</evidence>